<name>R1AWH2_9FIRM</name>
<feature type="domain" description="PRD" evidence="2">
    <location>
        <begin position="173"/>
        <end position="278"/>
    </location>
</feature>
<feature type="domain" description="PRD" evidence="2">
    <location>
        <begin position="67"/>
        <end position="172"/>
    </location>
</feature>
<comment type="caution">
    <text evidence="3">The sequence shown here is derived from an EMBL/GenBank/DDBJ whole genome shotgun (WGS) entry which is preliminary data.</text>
</comment>
<dbReference type="PANTHER" id="PTHR30185:SF16">
    <property type="entry name" value="PROTEIN GLCT"/>
    <property type="match status" value="1"/>
</dbReference>
<dbReference type="SUPFAM" id="SSF50151">
    <property type="entry name" value="SacY-like RNA-binding domain"/>
    <property type="match status" value="1"/>
</dbReference>
<proteinExistence type="predicted"/>
<evidence type="ECO:0000313" key="4">
    <source>
        <dbReference type="Proteomes" id="UP000013378"/>
    </source>
</evidence>
<dbReference type="Pfam" id="PF00874">
    <property type="entry name" value="PRD"/>
    <property type="match status" value="2"/>
</dbReference>
<dbReference type="PATRIC" id="fig|1304284.3.peg.406"/>
<dbReference type="InterPro" id="IPR004341">
    <property type="entry name" value="CAT_RNA-bd_dom"/>
</dbReference>
<dbReference type="AlphaFoldDB" id="R1AWH2"/>
<dbReference type="InterPro" id="IPR050661">
    <property type="entry name" value="BglG_antiterminators"/>
</dbReference>
<dbReference type="SUPFAM" id="SSF63520">
    <property type="entry name" value="PTS-regulatory domain, PRD"/>
    <property type="match status" value="2"/>
</dbReference>
<dbReference type="RefSeq" id="WP_006307885.1">
    <property type="nucleotide sequence ID" value="NZ_ARZA01000054.1"/>
</dbReference>
<dbReference type="STRING" id="1304284.L21TH_0419"/>
<sequence length="278" mass="32505">MEYKIIKPLSNNVVLANKEDKNYVLLGKGIGFGKKKNMILKDSDNIEKIFISLDDFNLIEYENLLSKVDPKILELTERIISMVSKELKENLNPHIHIGLIDHINFAIKRLEEGIEIVNPFLFETKLLYPQEYKLAEKAVNILRENLNIKIPDAEIGFITFHIYGARKNKVKRDAFKNSKIVSKIIDYTQRKLQIDLSKGSFDYIRFVMHLKGVLNRLNEGKCIENVLLQKVKDEFKYEYKIAYDISKIIENDLRIKVPDDEIGYIALHLHKLKKYPLK</sequence>
<dbReference type="Gene3D" id="2.30.24.10">
    <property type="entry name" value="CAT RNA-binding domain"/>
    <property type="match status" value="1"/>
</dbReference>
<dbReference type="Gene3D" id="1.10.1790.10">
    <property type="entry name" value="PRD domain"/>
    <property type="match status" value="2"/>
</dbReference>
<dbReference type="GO" id="GO:0006355">
    <property type="term" value="P:regulation of DNA-templated transcription"/>
    <property type="evidence" value="ECO:0007669"/>
    <property type="project" value="InterPro"/>
</dbReference>
<evidence type="ECO:0000256" key="1">
    <source>
        <dbReference type="ARBA" id="ARBA00022737"/>
    </source>
</evidence>
<gene>
    <name evidence="3" type="ORF">L21TH_0419</name>
</gene>
<dbReference type="PANTHER" id="PTHR30185">
    <property type="entry name" value="CRYPTIC BETA-GLUCOSIDE BGL OPERON ANTITERMINATOR"/>
    <property type="match status" value="1"/>
</dbReference>
<dbReference type="InterPro" id="IPR036634">
    <property type="entry name" value="PRD_sf"/>
</dbReference>
<keyword evidence="4" id="KW-1185">Reference proteome</keyword>
<keyword evidence="1" id="KW-0677">Repeat</keyword>
<protein>
    <submittedName>
        <fullName evidence="3">Beta-glucoside bgl operon antiterminator, BglG family</fullName>
    </submittedName>
</protein>
<organism evidence="3 4">
    <name type="scientific">Caldisalinibacter kiritimatiensis</name>
    <dbReference type="NCBI Taxonomy" id="1304284"/>
    <lineage>
        <taxon>Bacteria</taxon>
        <taxon>Bacillati</taxon>
        <taxon>Bacillota</taxon>
        <taxon>Tissierellia</taxon>
        <taxon>Tissierellales</taxon>
        <taxon>Thermohalobacteraceae</taxon>
        <taxon>Caldisalinibacter</taxon>
    </lineage>
</organism>
<dbReference type="InterPro" id="IPR036650">
    <property type="entry name" value="CAT_RNA-bd_dom_sf"/>
</dbReference>
<dbReference type="eggNOG" id="COG3711">
    <property type="taxonomic scope" value="Bacteria"/>
</dbReference>
<dbReference type="GO" id="GO:0003723">
    <property type="term" value="F:RNA binding"/>
    <property type="evidence" value="ECO:0007669"/>
    <property type="project" value="InterPro"/>
</dbReference>
<reference evidence="3 4" key="1">
    <citation type="journal article" date="2015" name="Geomicrobiol. J.">
        <title>Caldisalinibacter kiritimatiensis gen. nov., sp. nov., a moderately thermohalophilic thiosulfate-reducing bacterium from a hypersaline microbial mat.</title>
        <authorList>
            <person name="Ben Hania W."/>
            <person name="Joseph M."/>
            <person name="Fiebig A."/>
            <person name="Bunk B."/>
            <person name="Klenk H.-P."/>
            <person name="Fardeau M.-L."/>
            <person name="Spring S."/>
        </authorList>
    </citation>
    <scope>NUCLEOTIDE SEQUENCE [LARGE SCALE GENOMIC DNA]</scope>
    <source>
        <strain evidence="3 4">L21-TH-D2</strain>
    </source>
</reference>
<evidence type="ECO:0000259" key="2">
    <source>
        <dbReference type="PROSITE" id="PS51372"/>
    </source>
</evidence>
<dbReference type="Pfam" id="PF03123">
    <property type="entry name" value="CAT_RBD"/>
    <property type="match status" value="1"/>
</dbReference>
<dbReference type="InterPro" id="IPR011608">
    <property type="entry name" value="PRD"/>
</dbReference>
<dbReference type="SMART" id="SM01061">
    <property type="entry name" value="CAT_RBD"/>
    <property type="match status" value="1"/>
</dbReference>
<dbReference type="PROSITE" id="PS51372">
    <property type="entry name" value="PRD_2"/>
    <property type="match status" value="2"/>
</dbReference>
<evidence type="ECO:0000313" key="3">
    <source>
        <dbReference type="EMBL" id="EOD01498.1"/>
    </source>
</evidence>
<dbReference type="Proteomes" id="UP000013378">
    <property type="component" value="Unassembled WGS sequence"/>
</dbReference>
<dbReference type="EMBL" id="ARZA01000054">
    <property type="protein sequence ID" value="EOD01498.1"/>
    <property type="molecule type" value="Genomic_DNA"/>
</dbReference>
<accession>R1AWH2</accession>